<evidence type="ECO:0008006" key="3">
    <source>
        <dbReference type="Google" id="ProtNLM"/>
    </source>
</evidence>
<dbReference type="CDD" id="cd24049">
    <property type="entry name" value="ASKHA_NBD_PilM"/>
    <property type="match status" value="1"/>
</dbReference>
<organism evidence="1 2">
    <name type="scientific">Candidatus Magasanikbacteria bacterium RIFOXYD1_FULL_40_23</name>
    <dbReference type="NCBI Taxonomy" id="1798705"/>
    <lineage>
        <taxon>Bacteria</taxon>
        <taxon>Candidatus Magasanikiibacteriota</taxon>
    </lineage>
</organism>
<dbReference type="InterPro" id="IPR005883">
    <property type="entry name" value="PilM"/>
</dbReference>
<protein>
    <recommendedName>
        <fullName evidence="3">SHS2 domain-containing protein</fullName>
    </recommendedName>
</protein>
<dbReference type="SUPFAM" id="SSF53067">
    <property type="entry name" value="Actin-like ATPase domain"/>
    <property type="match status" value="1"/>
</dbReference>
<dbReference type="Gene3D" id="3.30.420.40">
    <property type="match status" value="2"/>
</dbReference>
<evidence type="ECO:0000313" key="2">
    <source>
        <dbReference type="Proteomes" id="UP000176634"/>
    </source>
</evidence>
<dbReference type="AlphaFoldDB" id="A0A1F6P7Z3"/>
<dbReference type="NCBIfam" id="TIGR01175">
    <property type="entry name" value="pilM"/>
    <property type="match status" value="1"/>
</dbReference>
<evidence type="ECO:0000313" key="1">
    <source>
        <dbReference type="EMBL" id="OGH92228.1"/>
    </source>
</evidence>
<accession>A0A1F6P7Z3</accession>
<sequence>MFLHNPFSEAFGIDIGDLSIKLVQLSPAPFCRQQNFNIKELRTTPLPPGLIVNGEIQKPELVRKKILHLLGKEGDGFKPIRSPWVVAALPEPKTFLKLIDIEANYDELTSVDVAYQAKKHLPYELEDTYLDWQIITSTVKDKRTQVLIAAVPKVIADSYTYLLESTGLNPIALETEAAAIARAMITYDKDYTGQARAILDLGATRSNFTIYDNNSIQFSTTLSFSGEIITSAIAQELRLEHYQAESLKIKNGLKYDTQNPNYLPVVSNIIERLINELRASLLFYKEHFDNINEINRITLCGGMANLENIDVFISKQLGVPTQAGHPWKNLGNKKLYNFETKKSLSLSSAVGLALRAAQNPLQSYKHENE</sequence>
<name>A0A1F6P7Z3_9BACT</name>
<dbReference type="EMBL" id="MFRA01000007">
    <property type="protein sequence ID" value="OGH92228.1"/>
    <property type="molecule type" value="Genomic_DNA"/>
</dbReference>
<dbReference type="PIRSF" id="PIRSF019169">
    <property type="entry name" value="PilM"/>
    <property type="match status" value="1"/>
</dbReference>
<dbReference type="PANTHER" id="PTHR32432">
    <property type="entry name" value="CELL DIVISION PROTEIN FTSA-RELATED"/>
    <property type="match status" value="1"/>
</dbReference>
<proteinExistence type="predicted"/>
<dbReference type="Proteomes" id="UP000176634">
    <property type="component" value="Unassembled WGS sequence"/>
</dbReference>
<dbReference type="InterPro" id="IPR050696">
    <property type="entry name" value="FtsA/MreB"/>
</dbReference>
<dbReference type="InterPro" id="IPR043129">
    <property type="entry name" value="ATPase_NBD"/>
</dbReference>
<dbReference type="STRING" id="1798705.A2563_00090"/>
<dbReference type="Gene3D" id="3.30.1490.300">
    <property type="match status" value="1"/>
</dbReference>
<dbReference type="Pfam" id="PF11104">
    <property type="entry name" value="PilM_2"/>
    <property type="match status" value="1"/>
</dbReference>
<comment type="caution">
    <text evidence="1">The sequence shown here is derived from an EMBL/GenBank/DDBJ whole genome shotgun (WGS) entry which is preliminary data.</text>
</comment>
<reference evidence="1 2" key="1">
    <citation type="journal article" date="2016" name="Nat. Commun.">
        <title>Thousands of microbial genomes shed light on interconnected biogeochemical processes in an aquifer system.</title>
        <authorList>
            <person name="Anantharaman K."/>
            <person name="Brown C.T."/>
            <person name="Hug L.A."/>
            <person name="Sharon I."/>
            <person name="Castelle C.J."/>
            <person name="Probst A.J."/>
            <person name="Thomas B.C."/>
            <person name="Singh A."/>
            <person name="Wilkins M.J."/>
            <person name="Karaoz U."/>
            <person name="Brodie E.L."/>
            <person name="Williams K.H."/>
            <person name="Hubbard S.S."/>
            <person name="Banfield J.F."/>
        </authorList>
    </citation>
    <scope>NUCLEOTIDE SEQUENCE [LARGE SCALE GENOMIC DNA]</scope>
</reference>
<dbReference type="PANTHER" id="PTHR32432:SF3">
    <property type="entry name" value="ETHANOLAMINE UTILIZATION PROTEIN EUTJ"/>
    <property type="match status" value="1"/>
</dbReference>
<gene>
    <name evidence="1" type="ORF">A2563_00090</name>
</gene>